<sequence length="152" mass="15718">MRIPRLAIGVGAGLLALALLAPVTGTALGERASARAERQRLAAAAAQPERRVPIVADGLATAASDTAAARAAMMARLQRLAKAGGVLVEETHAIEVPAGLAALRIRVSGAEKAVLALADSFERERPLMRFQRWSIEPVAGGVRLSGEAVAVQ</sequence>
<organism evidence="1 2">
    <name type="scientific">Sphingomonas agrestis</name>
    <dbReference type="NCBI Taxonomy" id="3080540"/>
    <lineage>
        <taxon>Bacteria</taxon>
        <taxon>Pseudomonadati</taxon>
        <taxon>Pseudomonadota</taxon>
        <taxon>Alphaproteobacteria</taxon>
        <taxon>Sphingomonadales</taxon>
        <taxon>Sphingomonadaceae</taxon>
        <taxon>Sphingomonas</taxon>
    </lineage>
</organism>
<evidence type="ECO:0000313" key="2">
    <source>
        <dbReference type="Proteomes" id="UP001273531"/>
    </source>
</evidence>
<accession>A0ABU3Y7I0</accession>
<gene>
    <name evidence="1" type="ORF">RZN05_10215</name>
</gene>
<keyword evidence="2" id="KW-1185">Reference proteome</keyword>
<evidence type="ECO:0000313" key="1">
    <source>
        <dbReference type="EMBL" id="MDV3457356.1"/>
    </source>
</evidence>
<dbReference type="RefSeq" id="WP_317226510.1">
    <property type="nucleotide sequence ID" value="NZ_JAWJEJ010000001.1"/>
</dbReference>
<reference evidence="1 2" key="1">
    <citation type="submission" date="2023-10" db="EMBL/GenBank/DDBJ databases">
        <title>Sphingomonas sp. HF-S4 16S ribosomal RNA gene Genome sequencing and assembly.</title>
        <authorList>
            <person name="Lee H."/>
        </authorList>
    </citation>
    <scope>NUCLEOTIDE SEQUENCE [LARGE SCALE GENOMIC DNA]</scope>
    <source>
        <strain evidence="1 2">HF-S4</strain>
    </source>
</reference>
<protein>
    <submittedName>
        <fullName evidence="1">Uncharacterized protein</fullName>
    </submittedName>
</protein>
<dbReference type="EMBL" id="JAWJEJ010000001">
    <property type="protein sequence ID" value="MDV3457356.1"/>
    <property type="molecule type" value="Genomic_DNA"/>
</dbReference>
<proteinExistence type="predicted"/>
<dbReference type="Proteomes" id="UP001273531">
    <property type="component" value="Unassembled WGS sequence"/>
</dbReference>
<name>A0ABU3Y7I0_9SPHN</name>
<comment type="caution">
    <text evidence="1">The sequence shown here is derived from an EMBL/GenBank/DDBJ whole genome shotgun (WGS) entry which is preliminary data.</text>
</comment>